<evidence type="ECO:0000313" key="2">
    <source>
        <dbReference type="Proteomes" id="UP000032352"/>
    </source>
</evidence>
<sequence>MMAKVNDMPECYSVKVLLTNFLARPFAKAVQGFSGQYPPSKQESIYPIPVIGGQCHE</sequence>
<dbReference type="Proteomes" id="UP000032352">
    <property type="component" value="Chromosome"/>
</dbReference>
<gene>
    <name evidence="1" type="ORF">SG34_010320</name>
</gene>
<dbReference type="AlphaFoldDB" id="A0AAE9Z5W2"/>
<name>A0AAE9Z5W2_9GAMM</name>
<dbReference type="RefSeq" id="WP_161797992.1">
    <property type="nucleotide sequence ID" value="NZ_CP059733.1"/>
</dbReference>
<dbReference type="KEGG" id="tvd:SG34_010320"/>
<reference evidence="1 2" key="2">
    <citation type="journal article" date="2022" name="Mar. Drugs">
        <title>Bioassay-Guided Fractionation Leads to the Detection of Cholic Acid Generated by the Rare Thalassomonas sp.</title>
        <authorList>
            <person name="Pheiffer F."/>
            <person name="Schneider Y.K."/>
            <person name="Hansen E.H."/>
            <person name="Andersen J.H."/>
            <person name="Isaksson J."/>
            <person name="Busche T."/>
            <person name="R C."/>
            <person name="Kalinowski J."/>
            <person name="Zyl L.V."/>
            <person name="Trindade M."/>
        </authorList>
    </citation>
    <scope>NUCLEOTIDE SEQUENCE [LARGE SCALE GENOMIC DNA]</scope>
    <source>
        <strain evidence="1 2">XOM25</strain>
    </source>
</reference>
<protein>
    <submittedName>
        <fullName evidence="1">Uncharacterized protein</fullName>
    </submittedName>
</protein>
<proteinExistence type="predicted"/>
<evidence type="ECO:0000313" key="1">
    <source>
        <dbReference type="EMBL" id="WDE07240.1"/>
    </source>
</evidence>
<organism evidence="1 2">
    <name type="scientific">Thalassomonas viridans</name>
    <dbReference type="NCBI Taxonomy" id="137584"/>
    <lineage>
        <taxon>Bacteria</taxon>
        <taxon>Pseudomonadati</taxon>
        <taxon>Pseudomonadota</taxon>
        <taxon>Gammaproteobacteria</taxon>
        <taxon>Alteromonadales</taxon>
        <taxon>Colwelliaceae</taxon>
        <taxon>Thalassomonas</taxon>
    </lineage>
</organism>
<accession>A0AAE9Z5W2</accession>
<reference evidence="1 2" key="1">
    <citation type="journal article" date="2015" name="Genome Announc.">
        <title>Draft Genome Sequences of Marine Isolates of Thalassomonas viridans and Thalassomonas actiniarum.</title>
        <authorList>
            <person name="Olonade I."/>
            <person name="van Zyl L.J."/>
            <person name="Trindade M."/>
        </authorList>
    </citation>
    <scope>NUCLEOTIDE SEQUENCE [LARGE SCALE GENOMIC DNA]</scope>
    <source>
        <strain evidence="1 2">XOM25</strain>
    </source>
</reference>
<dbReference type="EMBL" id="CP059733">
    <property type="protein sequence ID" value="WDE07240.1"/>
    <property type="molecule type" value="Genomic_DNA"/>
</dbReference>
<keyword evidence="2" id="KW-1185">Reference proteome</keyword>